<accession>A0A8J7TLB2</accession>
<reference evidence="4" key="1">
    <citation type="submission" date="2021-02" db="EMBL/GenBank/DDBJ databases">
        <title>Genome-Resolved Metagenomics of a Microbial Community Performing Photosynthetic Biological Nutrient Removal.</title>
        <authorList>
            <person name="Mcdaniel E.A."/>
        </authorList>
    </citation>
    <scope>NUCLEOTIDE SEQUENCE</scope>
    <source>
        <strain evidence="4">UWPOB_OBS1</strain>
    </source>
</reference>
<evidence type="ECO:0000259" key="3">
    <source>
        <dbReference type="PROSITE" id="PS51387"/>
    </source>
</evidence>
<dbReference type="Proteomes" id="UP000664277">
    <property type="component" value="Unassembled WGS sequence"/>
</dbReference>
<keyword evidence="1" id="KW-0285">Flavoprotein</keyword>
<dbReference type="Gene3D" id="3.30.465.10">
    <property type="match status" value="1"/>
</dbReference>
<dbReference type="GO" id="GO:0016899">
    <property type="term" value="F:oxidoreductase activity, acting on the CH-OH group of donors, oxygen as acceptor"/>
    <property type="evidence" value="ECO:0007669"/>
    <property type="project" value="InterPro"/>
</dbReference>
<dbReference type="Pfam" id="PF01565">
    <property type="entry name" value="FAD_binding_4"/>
    <property type="match status" value="1"/>
</dbReference>
<dbReference type="InterPro" id="IPR016169">
    <property type="entry name" value="FAD-bd_PCMH_sub2"/>
</dbReference>
<dbReference type="InterPro" id="IPR016166">
    <property type="entry name" value="FAD-bd_PCMH"/>
</dbReference>
<comment type="caution">
    <text evidence="4">The sequence shown here is derived from an EMBL/GenBank/DDBJ whole genome shotgun (WGS) entry which is preliminary data.</text>
</comment>
<dbReference type="PANTHER" id="PTHR43762">
    <property type="entry name" value="L-GULONOLACTONE OXIDASE"/>
    <property type="match status" value="1"/>
</dbReference>
<dbReference type="GO" id="GO:0071949">
    <property type="term" value="F:FAD binding"/>
    <property type="evidence" value="ECO:0007669"/>
    <property type="project" value="InterPro"/>
</dbReference>
<sequence length="478" mass="54385">MSVIYDVHSGLESGSGKILQISSLASLQKVLANQTPQNSHFIAHGARHAMGGQQFIDGGTMLDLRHMNRMLSLDCRAGTAKFESGASFKDVIEKLNDHQNKKGSEADKQWTIRQKPTGVDSITLGGAVSSNIHGRGLKMSPFADDIEAIELLTPQGELVNLERASTDDNKLFRHVLGGFGLFGVITSVTLRLKRRHTVQREVSLCRSEDLNGLLEKRIAGGAEYGDFQFAIDSKSDDFLSLGILSTYKPVPVPEAQVRELQGKQSSLSPENWRELIYLAHTDKRKAFKLYSDHYLRTNGQLYLTDAMQLSTYFENYHRGMKQEHLRHGSEIITELYVPMPYLPYFLRKAATILRTRMADLIYGTVRLTEKDSISALPWAREQRACIVFNLHVDQATLGNTQETLRELIDLALALAGSFYLTYHRYFREDQIRHAYPEIEDFLAYKCEIDPQWRIRNNWLLDLERKLNLKMVSHHQTAR</sequence>
<name>A0A8J7TLB2_9BACT</name>
<dbReference type="InterPro" id="IPR016164">
    <property type="entry name" value="FAD-linked_Oxase-like_C"/>
</dbReference>
<dbReference type="InterPro" id="IPR010031">
    <property type="entry name" value="FAD_lactone_oxidase-like"/>
</dbReference>
<dbReference type="EMBL" id="JAFLCK010000004">
    <property type="protein sequence ID" value="MBN8659645.1"/>
    <property type="molecule type" value="Genomic_DNA"/>
</dbReference>
<dbReference type="InterPro" id="IPR006094">
    <property type="entry name" value="Oxid_FAD_bind_N"/>
</dbReference>
<gene>
    <name evidence="4" type="ORF">J0M35_04735</name>
</gene>
<dbReference type="PANTHER" id="PTHR43762:SF1">
    <property type="entry name" value="D-ARABINONO-1,4-LACTONE OXIDASE"/>
    <property type="match status" value="1"/>
</dbReference>
<dbReference type="SUPFAM" id="SSF56176">
    <property type="entry name" value="FAD-binding/transporter-associated domain-like"/>
    <property type="match status" value="1"/>
</dbReference>
<dbReference type="GO" id="GO:0080049">
    <property type="term" value="F:L-gulono-1,4-lactone dehydrogenase activity"/>
    <property type="evidence" value="ECO:0007669"/>
    <property type="project" value="TreeGrafter"/>
</dbReference>
<dbReference type="InterPro" id="IPR036318">
    <property type="entry name" value="FAD-bd_PCMH-like_sf"/>
</dbReference>
<keyword evidence="2" id="KW-0274">FAD</keyword>
<evidence type="ECO:0000256" key="1">
    <source>
        <dbReference type="ARBA" id="ARBA00022630"/>
    </source>
</evidence>
<evidence type="ECO:0000256" key="2">
    <source>
        <dbReference type="ARBA" id="ARBA00022827"/>
    </source>
</evidence>
<evidence type="ECO:0000313" key="4">
    <source>
        <dbReference type="EMBL" id="MBN8659645.1"/>
    </source>
</evidence>
<organism evidence="4 5">
    <name type="scientific">Candidatus Obscuribacter phosphatis</name>
    <dbReference type="NCBI Taxonomy" id="1906157"/>
    <lineage>
        <taxon>Bacteria</taxon>
        <taxon>Bacillati</taxon>
        <taxon>Candidatus Melainabacteria</taxon>
        <taxon>Candidatus Obscuribacterales</taxon>
        <taxon>Candidatus Obscuribacteraceae</taxon>
        <taxon>Candidatus Obscuribacter</taxon>
    </lineage>
</organism>
<dbReference type="AlphaFoldDB" id="A0A8J7TLB2"/>
<proteinExistence type="predicted"/>
<dbReference type="SUPFAM" id="SSF55103">
    <property type="entry name" value="FAD-linked oxidases, C-terminal domain"/>
    <property type="match status" value="1"/>
</dbReference>
<evidence type="ECO:0000313" key="5">
    <source>
        <dbReference type="Proteomes" id="UP000664277"/>
    </source>
</evidence>
<feature type="domain" description="FAD-binding PCMH-type" evidence="3">
    <location>
        <begin position="11"/>
        <end position="195"/>
    </location>
</feature>
<protein>
    <submittedName>
        <fullName evidence="4">FAD-binding oxidoreductase</fullName>
    </submittedName>
</protein>
<dbReference type="PROSITE" id="PS51387">
    <property type="entry name" value="FAD_PCMH"/>
    <property type="match status" value="1"/>
</dbReference>